<organism evidence="3 4">
    <name type="scientific">Oopsacas minuta</name>
    <dbReference type="NCBI Taxonomy" id="111878"/>
    <lineage>
        <taxon>Eukaryota</taxon>
        <taxon>Metazoa</taxon>
        <taxon>Porifera</taxon>
        <taxon>Hexactinellida</taxon>
        <taxon>Hexasterophora</taxon>
        <taxon>Lyssacinosida</taxon>
        <taxon>Leucopsacidae</taxon>
        <taxon>Oopsacas</taxon>
    </lineage>
</organism>
<feature type="region of interest" description="Disordered" evidence="1">
    <location>
        <begin position="321"/>
        <end position="343"/>
    </location>
</feature>
<gene>
    <name evidence="3" type="ORF">LOD99_12654</name>
</gene>
<sequence length="391" mass="43530">MLVEFISLFSTQSDWFIPTNVVVQDVYQVITGSEAELEVHFYVSLPDLPKDPDGATDYVVPGEVLFEAVNNSGVIKDILTAVTPISVITVCQNDNELLVYVPAAFIAGVLFCATLLILIFFLYKIYKACERQCSNKKKVFPVEPEKIVLSNLSREPATQQLTEKSLCISSISTLSSDISKEEQVNTSRRPAINAEIQIDQNQNEGTPTFTSEEKEVTTLEDSSIMNPFWETNPRFWSFQERKAGNDEYYVTPLPSEQEQGTTVRDTDSPITEYYSSTDVSVFSSQTSLGKASVKATGKARGRYDLMELASMESLMVQNPTMDKPSISSRPESHNLTSGTTSRSTILYLSSTTPSKSNTSLQELPRCSTAANIDSQEQNKKIFNPKMAWDQD</sequence>
<evidence type="ECO:0000313" key="4">
    <source>
        <dbReference type="Proteomes" id="UP001165289"/>
    </source>
</evidence>
<comment type="caution">
    <text evidence="3">The sequence shown here is derived from an EMBL/GenBank/DDBJ whole genome shotgun (WGS) entry which is preliminary data.</text>
</comment>
<feature type="region of interest" description="Disordered" evidence="1">
    <location>
        <begin position="369"/>
        <end position="391"/>
    </location>
</feature>
<accession>A0AAV7JCQ4</accession>
<dbReference type="EMBL" id="JAKMXF010000354">
    <property type="protein sequence ID" value="KAI6646533.1"/>
    <property type="molecule type" value="Genomic_DNA"/>
</dbReference>
<keyword evidence="2" id="KW-0472">Membrane</keyword>
<evidence type="ECO:0000256" key="2">
    <source>
        <dbReference type="SAM" id="Phobius"/>
    </source>
</evidence>
<reference evidence="3 4" key="1">
    <citation type="journal article" date="2023" name="BMC Biol.">
        <title>The compact genome of the sponge Oopsacas minuta (Hexactinellida) is lacking key metazoan core genes.</title>
        <authorList>
            <person name="Santini S."/>
            <person name="Schenkelaars Q."/>
            <person name="Jourda C."/>
            <person name="Duchesne M."/>
            <person name="Belahbib H."/>
            <person name="Rocher C."/>
            <person name="Selva M."/>
            <person name="Riesgo A."/>
            <person name="Vervoort M."/>
            <person name="Leys S.P."/>
            <person name="Kodjabachian L."/>
            <person name="Le Bivic A."/>
            <person name="Borchiellini C."/>
            <person name="Claverie J.M."/>
            <person name="Renard E."/>
        </authorList>
    </citation>
    <scope>NUCLEOTIDE SEQUENCE [LARGE SCALE GENOMIC DNA]</scope>
    <source>
        <strain evidence="3">SPO-2</strain>
    </source>
</reference>
<dbReference type="AlphaFoldDB" id="A0AAV7JCQ4"/>
<name>A0AAV7JCQ4_9METZ</name>
<keyword evidence="2" id="KW-0812">Transmembrane</keyword>
<evidence type="ECO:0000313" key="3">
    <source>
        <dbReference type="EMBL" id="KAI6646533.1"/>
    </source>
</evidence>
<evidence type="ECO:0000256" key="1">
    <source>
        <dbReference type="SAM" id="MobiDB-lite"/>
    </source>
</evidence>
<protein>
    <submittedName>
        <fullName evidence="3">Uncharacterized protein</fullName>
    </submittedName>
</protein>
<keyword evidence="4" id="KW-1185">Reference proteome</keyword>
<proteinExistence type="predicted"/>
<keyword evidence="2" id="KW-1133">Transmembrane helix</keyword>
<feature type="transmembrane region" description="Helical" evidence="2">
    <location>
        <begin position="97"/>
        <end position="123"/>
    </location>
</feature>
<dbReference type="Proteomes" id="UP001165289">
    <property type="component" value="Unassembled WGS sequence"/>
</dbReference>